<evidence type="ECO:0000313" key="2">
    <source>
        <dbReference type="EMBL" id="PAV81425.1"/>
    </source>
</evidence>
<evidence type="ECO:0000256" key="1">
    <source>
        <dbReference type="SAM" id="SignalP"/>
    </source>
</evidence>
<evidence type="ECO:0008006" key="4">
    <source>
        <dbReference type="Google" id="ProtNLM"/>
    </source>
</evidence>
<proteinExistence type="predicted"/>
<reference evidence="2 3" key="1">
    <citation type="journal article" date="2017" name="Curr. Biol.">
        <title>Genome architecture and evolution of a unichromosomal asexual nematode.</title>
        <authorList>
            <person name="Fradin H."/>
            <person name="Zegar C."/>
            <person name="Gutwein M."/>
            <person name="Lucas J."/>
            <person name="Kovtun M."/>
            <person name="Corcoran D."/>
            <person name="Baugh L.R."/>
            <person name="Kiontke K."/>
            <person name="Gunsalus K."/>
            <person name="Fitch D.H."/>
            <person name="Piano F."/>
        </authorList>
    </citation>
    <scope>NUCLEOTIDE SEQUENCE [LARGE SCALE GENOMIC DNA]</scope>
    <source>
        <strain evidence="2">PF1309</strain>
    </source>
</reference>
<dbReference type="OrthoDB" id="5862172at2759"/>
<dbReference type="PANTHER" id="PTHR47324:SF4">
    <property type="entry name" value="EGF-LIKE DOMAIN-CONTAINING PROTEIN"/>
    <property type="match status" value="1"/>
</dbReference>
<accession>A0A2A2L5Q8</accession>
<dbReference type="AlphaFoldDB" id="A0A2A2L5Q8"/>
<organism evidence="2 3">
    <name type="scientific">Diploscapter pachys</name>
    <dbReference type="NCBI Taxonomy" id="2018661"/>
    <lineage>
        <taxon>Eukaryota</taxon>
        <taxon>Metazoa</taxon>
        <taxon>Ecdysozoa</taxon>
        <taxon>Nematoda</taxon>
        <taxon>Chromadorea</taxon>
        <taxon>Rhabditida</taxon>
        <taxon>Rhabditina</taxon>
        <taxon>Rhabditomorpha</taxon>
        <taxon>Rhabditoidea</taxon>
        <taxon>Rhabditidae</taxon>
        <taxon>Diploscapter</taxon>
    </lineage>
</organism>
<keyword evidence="3" id="KW-1185">Reference proteome</keyword>
<dbReference type="Proteomes" id="UP000218231">
    <property type="component" value="Unassembled WGS sequence"/>
</dbReference>
<protein>
    <recommendedName>
        <fullName evidence="4">VWFA domain-containing protein</fullName>
    </recommendedName>
</protein>
<evidence type="ECO:0000313" key="3">
    <source>
        <dbReference type="Proteomes" id="UP000218231"/>
    </source>
</evidence>
<keyword evidence="1" id="KW-0732">Signal</keyword>
<name>A0A2A2L5Q8_9BILA</name>
<feature type="signal peptide" evidence="1">
    <location>
        <begin position="1"/>
        <end position="18"/>
    </location>
</feature>
<comment type="caution">
    <text evidence="2">The sequence shown here is derived from an EMBL/GenBank/DDBJ whole genome shotgun (WGS) entry which is preliminary data.</text>
</comment>
<dbReference type="EMBL" id="LIAE01007175">
    <property type="protein sequence ID" value="PAV81425.1"/>
    <property type="molecule type" value="Genomic_DNA"/>
</dbReference>
<gene>
    <name evidence="2" type="ORF">WR25_07237</name>
</gene>
<dbReference type="PANTHER" id="PTHR47324">
    <property type="entry name" value="PROTEIN IRG-7-RELATED"/>
    <property type="match status" value="1"/>
</dbReference>
<dbReference type="InterPro" id="IPR053295">
    <property type="entry name" value="Innate_immunity_reg"/>
</dbReference>
<sequence>MLYILKFLILCGFRPAINNVLDASTRTLVIVFSQRSSMKQYFPIFLQQLNTTVNRLINDGGPFDKFIFVGFIRHYDGTSSFSTASLLTYANFYGFLKNIDFFDGDIVQPAMAAIERAQQLFPLGFSLVWVFTDTPDSDANAESLSFVDNNLEQRIIQIGLAWRSKLSLVVLQNDSSPIKSDGDKFDVYRRITKATHGDLIVCNSTELSNVLAIFTLHVMPENLAVFYGITNKRNITFTPQRDFENQYVWILVTLDVNSEPKLPYYFNGKGIIVAPAAFGNFFVLYLSSESGPNRLESFDGTIFNARVFASSHQTTLFSFVQDELADFGYFYMQSDMFQMAVASPIGFPSLPIGMAYRLLTSSGNILSNYLRPFIRDPEATTFAFVFEPITDCPPDLEAATISCPKQNLAALGDPRLHSFRQLIFIFEQSTQIKDCASIIGDFMYQIVQSVSSSIQNVQYSLLSFDSDNVRVLMSTYDGDFFHRTFCSVITNLTFYPNSSGRPLRVQDAVDSANKELLYLQRQSSGRYRPIRTEATPTLFRASAYDMLATQLIYDYRVKLPTAQLQGNGL</sequence>
<dbReference type="STRING" id="2018661.A0A2A2L5Q8"/>
<feature type="chain" id="PRO_5012426231" description="VWFA domain-containing protein" evidence="1">
    <location>
        <begin position="19"/>
        <end position="569"/>
    </location>
</feature>